<dbReference type="GO" id="GO:0070483">
    <property type="term" value="P:detection of hypoxia"/>
    <property type="evidence" value="ECO:0007669"/>
    <property type="project" value="EnsemblPlants"/>
</dbReference>
<comment type="catalytic activity">
    <reaction evidence="7">
        <text>L-cysteine + O2 = 3-sulfino-L-alanine + H(+)</text>
        <dbReference type="Rhea" id="RHEA:20441"/>
        <dbReference type="ChEBI" id="CHEBI:15378"/>
        <dbReference type="ChEBI" id="CHEBI:15379"/>
        <dbReference type="ChEBI" id="CHEBI:35235"/>
        <dbReference type="ChEBI" id="CHEBI:61085"/>
        <dbReference type="EC" id="1.13.11.20"/>
    </reaction>
    <physiologicalReaction direction="left-to-right" evidence="7">
        <dbReference type="Rhea" id="RHEA:20442"/>
    </physiologicalReaction>
</comment>
<comment type="cofactor">
    <cofactor evidence="1">
        <name>Fe(2+)</name>
        <dbReference type="ChEBI" id="CHEBI:29033"/>
    </cofactor>
</comment>
<organism evidence="8 9">
    <name type="scientific">Amborella trichopoda</name>
    <dbReference type="NCBI Taxonomy" id="13333"/>
    <lineage>
        <taxon>Eukaryota</taxon>
        <taxon>Viridiplantae</taxon>
        <taxon>Streptophyta</taxon>
        <taxon>Embryophyta</taxon>
        <taxon>Tracheophyta</taxon>
        <taxon>Spermatophyta</taxon>
        <taxon>Magnoliopsida</taxon>
        <taxon>Amborellales</taxon>
        <taxon>Amborellaceae</taxon>
        <taxon>Amborella</taxon>
    </lineage>
</organism>
<evidence type="ECO:0000256" key="3">
    <source>
        <dbReference type="ARBA" id="ARBA00013133"/>
    </source>
</evidence>
<evidence type="ECO:0000256" key="5">
    <source>
        <dbReference type="ARBA" id="ARBA00023002"/>
    </source>
</evidence>
<name>W1PFL4_AMBTC</name>
<reference evidence="9" key="1">
    <citation type="journal article" date="2013" name="Science">
        <title>The Amborella genome and the evolution of flowering plants.</title>
        <authorList>
            <consortium name="Amborella Genome Project"/>
        </authorList>
    </citation>
    <scope>NUCLEOTIDE SEQUENCE [LARGE SCALE GENOMIC DNA]</scope>
</reference>
<keyword evidence="5" id="KW-0560">Oxidoreductase</keyword>
<dbReference type="PANTHER" id="PTHR22966">
    <property type="entry name" value="2-AMINOETHANETHIOL DIOXYGENASE"/>
    <property type="match status" value="1"/>
</dbReference>
<dbReference type="GO" id="GO:0017172">
    <property type="term" value="F:cysteine dioxygenase activity"/>
    <property type="evidence" value="ECO:0007669"/>
    <property type="project" value="UniProtKB-EC"/>
</dbReference>
<dbReference type="AlphaFoldDB" id="W1PFL4"/>
<keyword evidence="4" id="KW-0479">Metal-binding</keyword>
<dbReference type="OMA" id="KVSVRCF"/>
<dbReference type="Gramene" id="ERN05855">
    <property type="protein sequence ID" value="ERN05855"/>
    <property type="gene ID" value="AMTR_s00006p00263680"/>
</dbReference>
<evidence type="ECO:0000256" key="6">
    <source>
        <dbReference type="ARBA" id="ARBA00023004"/>
    </source>
</evidence>
<dbReference type="HOGENOM" id="CLU_061320_3_0_1"/>
<dbReference type="Gene3D" id="2.60.120.10">
    <property type="entry name" value="Jelly Rolls"/>
    <property type="match status" value="1"/>
</dbReference>
<sequence length="276" mass="31268">MRHVLKSATTTTDLASLAAREVLYQLIEEIDPFKWEACFYGILRCFLWSKMVNVRLMHPIMSEFENAFEPEDVGLREDSSEDRGHGCFGQNRLMNNLSTRLARWAQPITYLHIHECNNFTIGIFCLPTSSGIPLHDHPGMTVWSKVLYGSMHVKSYDWVEPACIRTEANSQLRLAKLRVDNVLTAPCETSVLFPRSGGNIHCFTAITSCAVLDVLAPPYSEAAGRNCTYYNDYPLSSLENGFDLHDEESFAWLEEVEAPDDFYIRSGKYKGPAVQP</sequence>
<dbReference type="STRING" id="13333.W1PFL4"/>
<protein>
    <recommendedName>
        <fullName evidence="3">cysteine dioxygenase</fullName>
        <ecNumber evidence="3">1.13.11.20</ecNumber>
    </recommendedName>
</protein>
<dbReference type="InterPro" id="IPR012864">
    <property type="entry name" value="PCO/ADO"/>
</dbReference>
<accession>W1PFL4</accession>
<dbReference type="InterPro" id="IPR011051">
    <property type="entry name" value="RmlC_Cupin_sf"/>
</dbReference>
<evidence type="ECO:0000256" key="7">
    <source>
        <dbReference type="ARBA" id="ARBA00024284"/>
    </source>
</evidence>
<evidence type="ECO:0000256" key="1">
    <source>
        <dbReference type="ARBA" id="ARBA00001954"/>
    </source>
</evidence>
<proteinExistence type="inferred from homology"/>
<evidence type="ECO:0000313" key="8">
    <source>
        <dbReference type="EMBL" id="ERN05855.1"/>
    </source>
</evidence>
<dbReference type="Proteomes" id="UP000017836">
    <property type="component" value="Unassembled WGS sequence"/>
</dbReference>
<keyword evidence="9" id="KW-1185">Reference proteome</keyword>
<dbReference type="PANTHER" id="PTHR22966:SF29">
    <property type="entry name" value="PLANT CYSTEINE OXIDASE 3"/>
    <property type="match status" value="1"/>
</dbReference>
<dbReference type="eggNOG" id="KOG4281">
    <property type="taxonomic scope" value="Eukaryota"/>
</dbReference>
<dbReference type="InterPro" id="IPR014710">
    <property type="entry name" value="RmlC-like_jellyroll"/>
</dbReference>
<dbReference type="SUPFAM" id="SSF51182">
    <property type="entry name" value="RmlC-like cupins"/>
    <property type="match status" value="1"/>
</dbReference>
<dbReference type="GO" id="GO:0046872">
    <property type="term" value="F:metal ion binding"/>
    <property type="evidence" value="ECO:0007669"/>
    <property type="project" value="UniProtKB-KW"/>
</dbReference>
<comment type="similarity">
    <text evidence="2">Belongs to the cysteine dioxygenase family.</text>
</comment>
<keyword evidence="6" id="KW-0408">Iron</keyword>
<evidence type="ECO:0000313" key="9">
    <source>
        <dbReference type="Proteomes" id="UP000017836"/>
    </source>
</evidence>
<dbReference type="CDD" id="cd20289">
    <property type="entry name" value="cupin_ADO"/>
    <property type="match status" value="1"/>
</dbReference>
<dbReference type="EMBL" id="KI393980">
    <property type="protein sequence ID" value="ERN05855.1"/>
    <property type="molecule type" value="Genomic_DNA"/>
</dbReference>
<dbReference type="EC" id="1.13.11.20" evidence="3"/>
<evidence type="ECO:0000256" key="2">
    <source>
        <dbReference type="ARBA" id="ARBA00006622"/>
    </source>
</evidence>
<dbReference type="Pfam" id="PF07847">
    <property type="entry name" value="PCO_ADO"/>
    <property type="match status" value="1"/>
</dbReference>
<evidence type="ECO:0000256" key="4">
    <source>
        <dbReference type="ARBA" id="ARBA00022723"/>
    </source>
</evidence>
<gene>
    <name evidence="8" type="ORF">AMTR_s00006p00263680</name>
</gene>
<dbReference type="GO" id="GO:0071456">
    <property type="term" value="P:cellular response to hypoxia"/>
    <property type="evidence" value="ECO:0007669"/>
    <property type="project" value="EnsemblPlants"/>
</dbReference>